<dbReference type="Proteomes" id="UP000011721">
    <property type="component" value="Chromosome"/>
</dbReference>
<protein>
    <submittedName>
        <fullName evidence="1">Thiamine biosynthesis protein ThiS</fullName>
    </submittedName>
</protein>
<reference evidence="2" key="1">
    <citation type="journal article" date="2013" name="Stand. Genomic Sci.">
        <title>Complete genome sequence of Desulfocapsa sulfexigens, a marine deltaproteobacterium specialized in disproportionating inorganic sulfur compounds.</title>
        <authorList>
            <person name="Finster K.W."/>
            <person name="Kjeldsen K.U."/>
            <person name="Kube M."/>
            <person name="Reinhardt R."/>
            <person name="Mussmann M."/>
            <person name="Amann R."/>
            <person name="Schreiber L."/>
        </authorList>
    </citation>
    <scope>NUCLEOTIDE SEQUENCE [LARGE SCALE GENOMIC DNA]</scope>
    <source>
        <strain evidence="2">DSM 10523 / SB164P1</strain>
    </source>
</reference>
<dbReference type="NCBIfam" id="TIGR01683">
    <property type="entry name" value="thiS"/>
    <property type="match status" value="1"/>
</dbReference>
<dbReference type="KEGG" id="dsf:UWK_01894"/>
<evidence type="ECO:0000313" key="2">
    <source>
        <dbReference type="Proteomes" id="UP000011721"/>
    </source>
</evidence>
<name>M1PPY9_DESSD</name>
<accession>M1PPY9</accession>
<dbReference type="STRING" id="1167006.UWK_01894"/>
<dbReference type="PANTHER" id="PTHR34472">
    <property type="entry name" value="SULFUR CARRIER PROTEIN THIS"/>
    <property type="match status" value="1"/>
</dbReference>
<dbReference type="OrthoDB" id="197113at2"/>
<evidence type="ECO:0000313" key="1">
    <source>
        <dbReference type="EMBL" id="AGF78451.1"/>
    </source>
</evidence>
<dbReference type="Pfam" id="PF02597">
    <property type="entry name" value="ThiS"/>
    <property type="match status" value="1"/>
</dbReference>
<proteinExistence type="predicted"/>
<dbReference type="AlphaFoldDB" id="M1PPY9"/>
<dbReference type="Gene3D" id="3.10.20.30">
    <property type="match status" value="1"/>
</dbReference>
<dbReference type="InterPro" id="IPR012675">
    <property type="entry name" value="Beta-grasp_dom_sf"/>
</dbReference>
<dbReference type="InterPro" id="IPR010035">
    <property type="entry name" value="Thi_S"/>
</dbReference>
<organism evidence="1 2">
    <name type="scientific">Desulfocapsa sulfexigens (strain DSM 10523 / SB164P1)</name>
    <dbReference type="NCBI Taxonomy" id="1167006"/>
    <lineage>
        <taxon>Bacteria</taxon>
        <taxon>Pseudomonadati</taxon>
        <taxon>Thermodesulfobacteriota</taxon>
        <taxon>Desulfobulbia</taxon>
        <taxon>Desulfobulbales</taxon>
        <taxon>Desulfocapsaceae</taxon>
        <taxon>Desulfocapsa</taxon>
    </lineage>
</organism>
<dbReference type="RefSeq" id="WP_015404142.1">
    <property type="nucleotide sequence ID" value="NC_020304.1"/>
</dbReference>
<dbReference type="InterPro" id="IPR003749">
    <property type="entry name" value="ThiS/MoaD-like"/>
</dbReference>
<dbReference type="SUPFAM" id="SSF54285">
    <property type="entry name" value="MoaD/ThiS"/>
    <property type="match status" value="1"/>
</dbReference>
<dbReference type="InterPro" id="IPR016155">
    <property type="entry name" value="Mopterin_synth/thiamin_S_b"/>
</dbReference>
<dbReference type="PANTHER" id="PTHR34472:SF1">
    <property type="entry name" value="SULFUR CARRIER PROTEIN THIS"/>
    <property type="match status" value="1"/>
</dbReference>
<sequence length="66" mass="7092">MNITVNGNSKSIQDISTISDLLTDLGLPPDTVVVELNTSIVTPDSYNKTELAEDDRVEIIRFVGGG</sequence>
<keyword evidence="2" id="KW-1185">Reference proteome</keyword>
<dbReference type="HOGENOM" id="CLU_174611_3_0_7"/>
<gene>
    <name evidence="1" type="ordered locus">UWK_01894</name>
</gene>
<dbReference type="EMBL" id="CP003985">
    <property type="protein sequence ID" value="AGF78451.1"/>
    <property type="molecule type" value="Genomic_DNA"/>
</dbReference>
<dbReference type="CDD" id="cd00565">
    <property type="entry name" value="Ubl_ThiS"/>
    <property type="match status" value="1"/>
</dbReference>
<dbReference type="eggNOG" id="COG2104">
    <property type="taxonomic scope" value="Bacteria"/>
</dbReference>